<organism evidence="4 5">
    <name type="scientific">Desulfatitalea alkaliphila</name>
    <dbReference type="NCBI Taxonomy" id="2929485"/>
    <lineage>
        <taxon>Bacteria</taxon>
        <taxon>Pseudomonadati</taxon>
        <taxon>Thermodesulfobacteriota</taxon>
        <taxon>Desulfobacteria</taxon>
        <taxon>Desulfobacterales</taxon>
        <taxon>Desulfosarcinaceae</taxon>
        <taxon>Desulfatitalea</taxon>
    </lineage>
</organism>
<dbReference type="Gene3D" id="3.40.50.620">
    <property type="entry name" value="HUPs"/>
    <property type="match status" value="1"/>
</dbReference>
<name>A0AA41UJC0_9BACT</name>
<accession>A0AA41UJC0</accession>
<dbReference type="InterPro" id="IPR035107">
    <property type="entry name" value="tRNA_thiolation_TtcA_Ctu1"/>
</dbReference>
<dbReference type="GO" id="GO:0008033">
    <property type="term" value="P:tRNA processing"/>
    <property type="evidence" value="ECO:0007669"/>
    <property type="project" value="InterPro"/>
</dbReference>
<dbReference type="PANTHER" id="PTHR43686:SF1">
    <property type="entry name" value="AMINOTRAN_5 DOMAIN-CONTAINING PROTEIN"/>
    <property type="match status" value="1"/>
</dbReference>
<dbReference type="Proteomes" id="UP001165427">
    <property type="component" value="Unassembled WGS sequence"/>
</dbReference>
<dbReference type="Pfam" id="PF01171">
    <property type="entry name" value="ATP_bind_3"/>
    <property type="match status" value="1"/>
</dbReference>
<dbReference type="InterPro" id="IPR011063">
    <property type="entry name" value="TilS/TtcA_N"/>
</dbReference>
<dbReference type="SUPFAM" id="SSF52402">
    <property type="entry name" value="Adenine nucleotide alpha hydrolases-like"/>
    <property type="match status" value="1"/>
</dbReference>
<feature type="binding site" evidence="2">
    <location>
        <begin position="20"/>
        <end position="22"/>
    </location>
    <ligand>
        <name>ATP</name>
        <dbReference type="ChEBI" id="CHEBI:30616"/>
    </ligand>
</feature>
<feature type="domain" description="tRNA(Ile)-lysidine/2-thiocytidine synthase N-terminal" evidence="3">
    <location>
        <begin position="17"/>
        <end position="175"/>
    </location>
</feature>
<dbReference type="CDD" id="cd24138">
    <property type="entry name" value="TtcA-like"/>
    <property type="match status" value="1"/>
</dbReference>
<dbReference type="GO" id="GO:0016740">
    <property type="term" value="F:transferase activity"/>
    <property type="evidence" value="ECO:0007669"/>
    <property type="project" value="UniProtKB-KW"/>
</dbReference>
<dbReference type="EMBL" id="JALJRB010000016">
    <property type="protein sequence ID" value="MCJ8501735.1"/>
    <property type="molecule type" value="Genomic_DNA"/>
</dbReference>
<feature type="binding site" evidence="2">
    <location>
        <position position="127"/>
    </location>
    <ligand>
        <name>ATP</name>
        <dbReference type="ChEBI" id="CHEBI:30616"/>
    </ligand>
</feature>
<dbReference type="AlphaFoldDB" id="A0AA41UJC0"/>
<keyword evidence="5" id="KW-1185">Reference proteome</keyword>
<feature type="binding site" evidence="2">
    <location>
        <position position="26"/>
    </location>
    <ligand>
        <name>ATP</name>
        <dbReference type="ChEBI" id="CHEBI:30616"/>
    </ligand>
</feature>
<dbReference type="InterPro" id="IPR014729">
    <property type="entry name" value="Rossmann-like_a/b/a_fold"/>
</dbReference>
<evidence type="ECO:0000259" key="3">
    <source>
        <dbReference type="Pfam" id="PF01171"/>
    </source>
</evidence>
<dbReference type="PANTHER" id="PTHR43686">
    <property type="entry name" value="SULFURTRANSFERASE-RELATED"/>
    <property type="match status" value="1"/>
</dbReference>
<dbReference type="PIRSF" id="PIRSF004976">
    <property type="entry name" value="ATPase_YdaO"/>
    <property type="match status" value="1"/>
</dbReference>
<sequence>MGKALHAYSMIQDGDRIAVGLSGGKDSWALMWLLAERQTRVPVRYSLHPIHIDPGFEGGPSGAIEAFCRRMGWTVHIERTDFGPVAHSDVNRENPCFLCARNRRRRLFEAADRMGCRKLALGHNKDDLIETLFINMFYAGEISTMMAHQPFFDGRITVIRPLAYTDEAHLERFARIMQFPVPPNPCPSAGRSKRAAVKDMLRRLYADNRKIKGNIFRSMRHVRAEYLPR</sequence>
<evidence type="ECO:0000313" key="5">
    <source>
        <dbReference type="Proteomes" id="UP001165427"/>
    </source>
</evidence>
<evidence type="ECO:0000313" key="4">
    <source>
        <dbReference type="EMBL" id="MCJ8501735.1"/>
    </source>
</evidence>
<keyword evidence="2" id="KW-0067">ATP-binding</keyword>
<reference evidence="4" key="1">
    <citation type="submission" date="2022-04" db="EMBL/GenBank/DDBJ databases">
        <title>Desulfatitalea alkaliphila sp. nov., a novel anaerobic sulfate-reducing bacterium isolated from terrestrial mud volcano, Taman Peninsula, Russia.</title>
        <authorList>
            <person name="Khomyakova M.A."/>
            <person name="Merkel A.Y."/>
            <person name="Slobodkin A.I."/>
        </authorList>
    </citation>
    <scope>NUCLEOTIDE SEQUENCE</scope>
    <source>
        <strain evidence="4">M08but</strain>
    </source>
</reference>
<proteinExistence type="predicted"/>
<keyword evidence="1" id="KW-0808">Transferase</keyword>
<feature type="binding site" evidence="2">
    <location>
        <position position="52"/>
    </location>
    <ligand>
        <name>ATP</name>
        <dbReference type="ChEBI" id="CHEBI:30616"/>
    </ligand>
</feature>
<dbReference type="GO" id="GO:0005524">
    <property type="term" value="F:ATP binding"/>
    <property type="evidence" value="ECO:0007669"/>
    <property type="project" value="UniProtKB-KW"/>
</dbReference>
<keyword evidence="2" id="KW-0547">Nucleotide-binding</keyword>
<protein>
    <submittedName>
        <fullName evidence="4">tRNA 2-thiocytidine(32) synthetase TtcA</fullName>
    </submittedName>
</protein>
<gene>
    <name evidence="4" type="ORF">MRX98_14220</name>
</gene>
<comment type="caution">
    <text evidence="4">The sequence shown here is derived from an EMBL/GenBank/DDBJ whole genome shotgun (WGS) entry which is preliminary data.</text>
</comment>
<evidence type="ECO:0000256" key="2">
    <source>
        <dbReference type="PIRSR" id="PIRSR004976-51"/>
    </source>
</evidence>
<evidence type="ECO:0000256" key="1">
    <source>
        <dbReference type="ARBA" id="ARBA00022679"/>
    </source>
</evidence>
<feature type="binding site" evidence="2">
    <location>
        <position position="122"/>
    </location>
    <ligand>
        <name>ATP</name>
        <dbReference type="ChEBI" id="CHEBI:30616"/>
    </ligand>
</feature>